<feature type="transmembrane region" description="Helical" evidence="1">
    <location>
        <begin position="111"/>
        <end position="132"/>
    </location>
</feature>
<comment type="caution">
    <text evidence="3">The sequence shown here is derived from an EMBL/GenBank/DDBJ whole genome shotgun (WGS) entry which is preliminary data.</text>
</comment>
<reference evidence="3 4" key="1">
    <citation type="submission" date="2019-02" db="EMBL/GenBank/DDBJ databases">
        <title>Deep-cultivation of Planctomycetes and their phenomic and genomic characterization uncovers novel biology.</title>
        <authorList>
            <person name="Wiegand S."/>
            <person name="Jogler M."/>
            <person name="Boedeker C."/>
            <person name="Pinto D."/>
            <person name="Vollmers J."/>
            <person name="Rivas-Marin E."/>
            <person name="Kohn T."/>
            <person name="Peeters S.H."/>
            <person name="Heuer A."/>
            <person name="Rast P."/>
            <person name="Oberbeckmann S."/>
            <person name="Bunk B."/>
            <person name="Jeske O."/>
            <person name="Meyerdierks A."/>
            <person name="Storesund J.E."/>
            <person name="Kallscheuer N."/>
            <person name="Luecker S."/>
            <person name="Lage O.M."/>
            <person name="Pohl T."/>
            <person name="Merkel B.J."/>
            <person name="Hornburger P."/>
            <person name="Mueller R.-W."/>
            <person name="Bruemmer F."/>
            <person name="Labrenz M."/>
            <person name="Spormann A.M."/>
            <person name="Op Den Camp H."/>
            <person name="Overmann J."/>
            <person name="Amann R."/>
            <person name="Jetten M.S.M."/>
            <person name="Mascher T."/>
            <person name="Medema M.H."/>
            <person name="Devos D.P."/>
            <person name="Kaster A.-K."/>
            <person name="Ovreas L."/>
            <person name="Rohde M."/>
            <person name="Galperin M.Y."/>
            <person name="Jogler C."/>
        </authorList>
    </citation>
    <scope>NUCLEOTIDE SEQUENCE [LARGE SCALE GENOMIC DNA]</scope>
    <source>
        <strain evidence="3 4">Pla52o</strain>
    </source>
</reference>
<feature type="domain" description="Carrier" evidence="2">
    <location>
        <begin position="1"/>
        <end position="38"/>
    </location>
</feature>
<dbReference type="OrthoDB" id="291240at2"/>
<keyword evidence="1" id="KW-0472">Membrane</keyword>
<evidence type="ECO:0000313" key="3">
    <source>
        <dbReference type="EMBL" id="TWU10288.1"/>
    </source>
</evidence>
<evidence type="ECO:0000256" key="1">
    <source>
        <dbReference type="SAM" id="Phobius"/>
    </source>
</evidence>
<dbReference type="AlphaFoldDB" id="A0A5C6BE20"/>
<dbReference type="PROSITE" id="PS50075">
    <property type="entry name" value="CARRIER"/>
    <property type="match status" value="2"/>
</dbReference>
<keyword evidence="1" id="KW-0812">Transmembrane</keyword>
<dbReference type="RefSeq" id="WP_146597598.1">
    <property type="nucleotide sequence ID" value="NZ_SJPT01000020.1"/>
</dbReference>
<proteinExistence type="predicted"/>
<keyword evidence="1" id="KW-1133">Transmembrane helix</keyword>
<gene>
    <name evidence="3" type="ORF">Pla52o_57440</name>
</gene>
<name>A0A5C6BE20_9BACT</name>
<evidence type="ECO:0000313" key="4">
    <source>
        <dbReference type="Proteomes" id="UP000316304"/>
    </source>
</evidence>
<evidence type="ECO:0000259" key="2">
    <source>
        <dbReference type="PROSITE" id="PS50075"/>
    </source>
</evidence>
<organism evidence="3 4">
    <name type="scientific">Novipirellula galeiformis</name>
    <dbReference type="NCBI Taxonomy" id="2528004"/>
    <lineage>
        <taxon>Bacteria</taxon>
        <taxon>Pseudomonadati</taxon>
        <taxon>Planctomycetota</taxon>
        <taxon>Planctomycetia</taxon>
        <taxon>Pirellulales</taxon>
        <taxon>Pirellulaceae</taxon>
        <taxon>Novipirellula</taxon>
    </lineage>
</organism>
<sequence length="233" mass="26022">MCELVLEIEEAFGISLADEQAERIITVGDLYAAVLVATADKTRNPDVCLSARTFYELRRYWRLHINDANSPARIGPSTNVSDALPSSRRRETWTRMASDLNLRFPKLRRPLPVSLFGLIASAVAAIICFVSLEPLSSLGISILFGVLTFVFSLALFRSLTVSFATLPRESFTTFRGLTEQLMAKNGAKLADRHDAFSSRDVWTILRLVLMDQLGVDRDKITPDAHLVRDLGYD</sequence>
<protein>
    <submittedName>
        <fullName evidence="3">Acyl carrier protein</fullName>
    </submittedName>
</protein>
<accession>A0A5C6BE20</accession>
<feature type="transmembrane region" description="Helical" evidence="1">
    <location>
        <begin position="138"/>
        <end position="156"/>
    </location>
</feature>
<dbReference type="SUPFAM" id="SSF47336">
    <property type="entry name" value="ACP-like"/>
    <property type="match status" value="1"/>
</dbReference>
<dbReference type="Gene3D" id="1.10.1200.10">
    <property type="entry name" value="ACP-like"/>
    <property type="match status" value="1"/>
</dbReference>
<dbReference type="InterPro" id="IPR009081">
    <property type="entry name" value="PP-bd_ACP"/>
</dbReference>
<keyword evidence="4" id="KW-1185">Reference proteome</keyword>
<feature type="domain" description="Carrier" evidence="2">
    <location>
        <begin position="199"/>
        <end position="233"/>
    </location>
</feature>
<dbReference type="InterPro" id="IPR036736">
    <property type="entry name" value="ACP-like_sf"/>
</dbReference>
<dbReference type="EMBL" id="SJPT01000020">
    <property type="protein sequence ID" value="TWU10288.1"/>
    <property type="molecule type" value="Genomic_DNA"/>
</dbReference>
<dbReference type="Proteomes" id="UP000316304">
    <property type="component" value="Unassembled WGS sequence"/>
</dbReference>